<evidence type="ECO:0008006" key="3">
    <source>
        <dbReference type="Google" id="ProtNLM"/>
    </source>
</evidence>
<accession>A0A5E5NYE6</accession>
<dbReference type="EMBL" id="CABPSX010000001">
    <property type="protein sequence ID" value="VVG69332.1"/>
    <property type="molecule type" value="Genomic_DNA"/>
</dbReference>
<gene>
    <name evidence="1" type="ORF">PAP18089_00285</name>
</gene>
<organism evidence="1 2">
    <name type="scientific">Pandoraea apista</name>
    <dbReference type="NCBI Taxonomy" id="93218"/>
    <lineage>
        <taxon>Bacteria</taxon>
        <taxon>Pseudomonadati</taxon>
        <taxon>Pseudomonadota</taxon>
        <taxon>Betaproteobacteria</taxon>
        <taxon>Burkholderiales</taxon>
        <taxon>Burkholderiaceae</taxon>
        <taxon>Pandoraea</taxon>
    </lineage>
</organism>
<name>A0A5E5NYE6_9BURK</name>
<protein>
    <recommendedName>
        <fullName evidence="3">TniQ protein</fullName>
    </recommendedName>
</protein>
<reference evidence="1 2" key="1">
    <citation type="submission" date="2019-08" db="EMBL/GenBank/DDBJ databases">
        <authorList>
            <person name="Peeters C."/>
        </authorList>
    </citation>
    <scope>NUCLEOTIDE SEQUENCE [LARGE SCALE GENOMIC DNA]</scope>
    <source>
        <strain evidence="1 2">LMG 18089</strain>
    </source>
</reference>
<evidence type="ECO:0000313" key="1">
    <source>
        <dbReference type="EMBL" id="VVG69332.1"/>
    </source>
</evidence>
<dbReference type="AlphaFoldDB" id="A0A5E5NYE6"/>
<dbReference type="OrthoDB" id="9036115at2"/>
<proteinExistence type="predicted"/>
<sequence length="614" mass="67161">MSLVVTSAPHVDESGMGYYRRLAADNVLSNWRELAGIAGVQRSRGALLGHADFVAGQLGLESEWALRASAQEATCRSWGRLHRSQADAVCPACLDEPYLRHYWEHNYVTACPHHRIHLVDRCSDCGESLSVHRYHIDRCDCGHELRMLPRVAATHAQLWLSTLIASAGKQSSGIAPDVHGVHVEILARVVQTLCLYTDPTRPLPRRSAALPNSIAEAVDFLVPLDELLADWPAGFGAHVDKRIAAGNPEARTLNTLLGRWYVDLRKLCQDTALEPFLKIIIEVAAERFDGILGLDSAEAIAEDATEYIRAPDAARAIGISVSRLHKAIQAGECECRTRRAGTRGQLYEIPRAEVARIQERRGQWVSSAQACELAGVPSSVLEHMMAADVICSDVNWRQDILKGGPVEHRSILELVDRIREAAEPTTTADDETLTWAGLTSRRMGDRQAIQSVMQAIAEGRVKVVVRGRKLGDMVFRRADVASYFGTPLLEAGMSIQQLSTFTGWKWESISHWIDLGLLDSQSIALRGQPCRVVLPHQLLAFRQTFVPLADLARGMGTKSSALSRLLSGIELVGAQQLPGGATRGGLIRIAELGRLAVLGARAGQDLFVSASPVQ</sequence>
<dbReference type="RefSeq" id="WP_094068076.1">
    <property type="nucleotide sequence ID" value="NZ_CABPSX010000001.1"/>
</dbReference>
<dbReference type="Proteomes" id="UP000364291">
    <property type="component" value="Unassembled WGS sequence"/>
</dbReference>
<evidence type="ECO:0000313" key="2">
    <source>
        <dbReference type="Proteomes" id="UP000364291"/>
    </source>
</evidence>